<evidence type="ECO:0000256" key="4">
    <source>
        <dbReference type="ARBA" id="ARBA00022723"/>
    </source>
</evidence>
<evidence type="ECO:0000256" key="2">
    <source>
        <dbReference type="ARBA" id="ARBA00006479"/>
    </source>
</evidence>
<dbReference type="CDD" id="cd24067">
    <property type="entry name" value="ASKHA_NBD_ROK_BsFRK-like"/>
    <property type="match status" value="1"/>
</dbReference>
<comment type="catalytic activity">
    <reaction evidence="12">
        <text>D-fructose + ATP = D-fructose 6-phosphate + ADP + H(+)</text>
        <dbReference type="Rhea" id="RHEA:16125"/>
        <dbReference type="ChEBI" id="CHEBI:15378"/>
        <dbReference type="ChEBI" id="CHEBI:30616"/>
        <dbReference type="ChEBI" id="CHEBI:37721"/>
        <dbReference type="ChEBI" id="CHEBI:61527"/>
        <dbReference type="ChEBI" id="CHEBI:456216"/>
        <dbReference type="EC" id="2.7.1.4"/>
    </reaction>
</comment>
<dbReference type="EMBL" id="VXPY01000013">
    <property type="protein sequence ID" value="MYD89074.1"/>
    <property type="molecule type" value="Genomic_DNA"/>
</dbReference>
<keyword evidence="3" id="KW-0808">Transferase</keyword>
<evidence type="ECO:0000256" key="9">
    <source>
        <dbReference type="ARBA" id="ARBA00022842"/>
    </source>
</evidence>
<evidence type="ECO:0000256" key="8">
    <source>
        <dbReference type="ARBA" id="ARBA00022840"/>
    </source>
</evidence>
<evidence type="ECO:0000256" key="5">
    <source>
        <dbReference type="ARBA" id="ARBA00022741"/>
    </source>
</evidence>
<evidence type="ECO:0000256" key="7">
    <source>
        <dbReference type="ARBA" id="ARBA00022833"/>
    </source>
</evidence>
<keyword evidence="8" id="KW-0067">ATP-binding</keyword>
<dbReference type="InterPro" id="IPR043129">
    <property type="entry name" value="ATPase_NBD"/>
</dbReference>
<reference evidence="13" key="1">
    <citation type="submission" date="2019-09" db="EMBL/GenBank/DDBJ databases">
        <title>Characterisation of the sponge microbiome using genome-centric metagenomics.</title>
        <authorList>
            <person name="Engelberts J.P."/>
            <person name="Robbins S.J."/>
            <person name="De Goeij J.M."/>
            <person name="Aranda M."/>
            <person name="Bell S.C."/>
            <person name="Webster N.S."/>
        </authorList>
    </citation>
    <scope>NUCLEOTIDE SEQUENCE</scope>
    <source>
        <strain evidence="13">SB0662_bin_9</strain>
    </source>
</reference>
<dbReference type="SUPFAM" id="SSF53067">
    <property type="entry name" value="Actin-like ATPase domain"/>
    <property type="match status" value="1"/>
</dbReference>
<dbReference type="InterPro" id="IPR000600">
    <property type="entry name" value="ROK"/>
</dbReference>
<keyword evidence="4" id="KW-0479">Metal-binding</keyword>
<sequence length="293" mass="31406">MIFGGIETGGTKTVCAVGTGPDDIREEARFPTDHPDATIGGCIDMFKRWQPDLAAVGIASFGPVDLDPESDTYGYVTTTPKPNWQYINLAGQVRDALGVPVNFDTDCNGAALGEHMWGAARGVDTFIYLTVGTGIGGGGMVGGQMLHGMLHPEMGHITVPHDWEQDPYEGWCPYHGDCLEGLAAGPALEGRWRAKGETLPPDHPAWPLEAQYLASGIINMLYVLSPQVVILGGGVMDNRFLYGMVRKEVLRQMNGYLQVPRLLDSLESFIVPPALGNKSGVLGAIALATRARA</sequence>
<evidence type="ECO:0000256" key="3">
    <source>
        <dbReference type="ARBA" id="ARBA00022679"/>
    </source>
</evidence>
<dbReference type="InterPro" id="IPR051804">
    <property type="entry name" value="Carb_Metab_Reg_Kinase/Isom"/>
</dbReference>
<evidence type="ECO:0000313" key="13">
    <source>
        <dbReference type="EMBL" id="MYD89074.1"/>
    </source>
</evidence>
<dbReference type="GO" id="GO:0008865">
    <property type="term" value="F:fructokinase activity"/>
    <property type="evidence" value="ECO:0007669"/>
    <property type="project" value="UniProtKB-EC"/>
</dbReference>
<dbReference type="PANTHER" id="PTHR42742:SF3">
    <property type="entry name" value="FRUCTOKINASE"/>
    <property type="match status" value="1"/>
</dbReference>
<dbReference type="GO" id="GO:0046872">
    <property type="term" value="F:metal ion binding"/>
    <property type="evidence" value="ECO:0007669"/>
    <property type="project" value="UniProtKB-KW"/>
</dbReference>
<name>A0A6B1DRI5_9CHLR</name>
<comment type="similarity">
    <text evidence="2">Belongs to the ROK (NagC/XylR) family.</text>
</comment>
<evidence type="ECO:0000256" key="10">
    <source>
        <dbReference type="ARBA" id="ARBA00023277"/>
    </source>
</evidence>
<dbReference type="Gene3D" id="3.30.420.40">
    <property type="match status" value="2"/>
</dbReference>
<dbReference type="Pfam" id="PF00480">
    <property type="entry name" value="ROK"/>
    <property type="match status" value="1"/>
</dbReference>
<evidence type="ECO:0000256" key="11">
    <source>
        <dbReference type="ARBA" id="ARBA00038887"/>
    </source>
</evidence>
<keyword evidence="5" id="KW-0547">Nucleotide-binding</keyword>
<comment type="cofactor">
    <cofactor evidence="1">
        <name>Mg(2+)</name>
        <dbReference type="ChEBI" id="CHEBI:18420"/>
    </cofactor>
</comment>
<keyword evidence="7" id="KW-0862">Zinc</keyword>
<evidence type="ECO:0000256" key="6">
    <source>
        <dbReference type="ARBA" id="ARBA00022777"/>
    </source>
</evidence>
<evidence type="ECO:0000256" key="12">
    <source>
        <dbReference type="ARBA" id="ARBA00048451"/>
    </source>
</evidence>
<dbReference type="AlphaFoldDB" id="A0A6B1DRI5"/>
<keyword evidence="6" id="KW-0418">Kinase</keyword>
<keyword evidence="9" id="KW-0460">Magnesium</keyword>
<organism evidence="13">
    <name type="scientific">Caldilineaceae bacterium SB0662_bin_9</name>
    <dbReference type="NCBI Taxonomy" id="2605258"/>
    <lineage>
        <taxon>Bacteria</taxon>
        <taxon>Bacillati</taxon>
        <taxon>Chloroflexota</taxon>
        <taxon>Caldilineae</taxon>
        <taxon>Caldilineales</taxon>
        <taxon>Caldilineaceae</taxon>
    </lineage>
</organism>
<keyword evidence="10" id="KW-0119">Carbohydrate metabolism</keyword>
<protein>
    <recommendedName>
        <fullName evidence="11">fructokinase</fullName>
        <ecNumber evidence="11">2.7.1.4</ecNumber>
    </recommendedName>
</protein>
<dbReference type="GO" id="GO:0005524">
    <property type="term" value="F:ATP binding"/>
    <property type="evidence" value="ECO:0007669"/>
    <property type="project" value="UniProtKB-KW"/>
</dbReference>
<accession>A0A6B1DRI5</accession>
<dbReference type="EC" id="2.7.1.4" evidence="11"/>
<gene>
    <name evidence="13" type="ORF">F4Y08_01875</name>
</gene>
<dbReference type="FunFam" id="3.30.420.40:FF:000153">
    <property type="entry name" value="Putative fructokinase"/>
    <property type="match status" value="1"/>
</dbReference>
<dbReference type="PANTHER" id="PTHR42742">
    <property type="entry name" value="TRANSCRIPTIONAL REPRESSOR MPRA"/>
    <property type="match status" value="1"/>
</dbReference>
<comment type="caution">
    <text evidence="13">The sequence shown here is derived from an EMBL/GenBank/DDBJ whole genome shotgun (WGS) entry which is preliminary data.</text>
</comment>
<evidence type="ECO:0000256" key="1">
    <source>
        <dbReference type="ARBA" id="ARBA00001946"/>
    </source>
</evidence>
<proteinExistence type="inferred from homology"/>